<keyword evidence="2 7" id="KW-0255">Endonuclease</keyword>
<accession>A0A443IIP1</accession>
<keyword evidence="5" id="KW-0234">DNA repair</keyword>
<dbReference type="GO" id="GO:0016787">
    <property type="term" value="F:hydrolase activity"/>
    <property type="evidence" value="ECO:0007669"/>
    <property type="project" value="UniProtKB-KW"/>
</dbReference>
<dbReference type="NCBIfam" id="TIGR00632">
    <property type="entry name" value="vsr"/>
    <property type="match status" value="1"/>
</dbReference>
<evidence type="ECO:0000256" key="5">
    <source>
        <dbReference type="ARBA" id="ARBA00023204"/>
    </source>
</evidence>
<gene>
    <name evidence="7" type="ORF">ED28_02820</name>
</gene>
<sequence length="168" mass="19411">MADVHSAEVRSKNMRAIRTRDTAIEVRLARLLEHAGFCYRVQDKALPGRPDFVLDESGTIIFVHGCFWHRHHCYLFKQPATRTDFWLEKMNANVARDERHIAALRERGWKVLIVWECALRGKCKLDDEAMTSRLEEWILAGDGDAEIDHQGIHCLSLLPHPSRGEAQR</sequence>
<name>A0A443IIP1_9GAMM</name>
<dbReference type="AlphaFoldDB" id="A0A443IIP1"/>
<dbReference type="InterPro" id="IPR011335">
    <property type="entry name" value="Restrct_endonuc-II-like"/>
</dbReference>
<dbReference type="InterPro" id="IPR004603">
    <property type="entry name" value="DNA_mismatch_endonuc_vsr"/>
</dbReference>
<dbReference type="Gene3D" id="3.40.960.10">
    <property type="entry name" value="VSR Endonuclease"/>
    <property type="match status" value="1"/>
</dbReference>
<dbReference type="SUPFAM" id="SSF52980">
    <property type="entry name" value="Restriction endonuclease-like"/>
    <property type="match status" value="1"/>
</dbReference>
<comment type="caution">
    <text evidence="7">The sequence shown here is derived from an EMBL/GenBank/DDBJ whole genome shotgun (WGS) entry which is preliminary data.</text>
</comment>
<proteinExistence type="inferred from homology"/>
<keyword evidence="4" id="KW-0378">Hydrolase</keyword>
<dbReference type="EMBL" id="JMEE01000001">
    <property type="protein sequence ID" value="RWR03937.1"/>
    <property type="molecule type" value="Genomic_DNA"/>
</dbReference>
<evidence type="ECO:0000256" key="3">
    <source>
        <dbReference type="ARBA" id="ARBA00022763"/>
    </source>
</evidence>
<reference evidence="7 8" key="1">
    <citation type="submission" date="2014-04" db="EMBL/GenBank/DDBJ databases">
        <title>Draft genome sequence of Pantoea beijingensis strain LMG 27579, an emerging pathogen to Pleurotus eryngii with potential industrial application.</title>
        <authorList>
            <person name="Xu F."/>
            <person name="Liu Y."/>
            <person name="Wang S."/>
            <person name="Yin Y."/>
            <person name="Ma Y."/>
            <person name="Zhao S."/>
            <person name="Rong C."/>
        </authorList>
    </citation>
    <scope>NUCLEOTIDE SEQUENCE [LARGE SCALE GENOMIC DNA]</scope>
    <source>
        <strain evidence="7 8">LMG 27579</strain>
    </source>
</reference>
<evidence type="ECO:0000256" key="6">
    <source>
        <dbReference type="ARBA" id="ARBA00029466"/>
    </source>
</evidence>
<dbReference type="RefSeq" id="WP_128175004.1">
    <property type="nucleotide sequence ID" value="NZ_CP071409.1"/>
</dbReference>
<dbReference type="Proteomes" id="UP000288794">
    <property type="component" value="Unassembled WGS sequence"/>
</dbReference>
<evidence type="ECO:0000256" key="4">
    <source>
        <dbReference type="ARBA" id="ARBA00022801"/>
    </source>
</evidence>
<protein>
    <submittedName>
        <fullName evidence="7">Very short patch repair endonuclease</fullName>
    </submittedName>
</protein>
<organism evidence="7 8">
    <name type="scientific">[Pantoea] beijingensis</name>
    <dbReference type="NCBI Taxonomy" id="1324864"/>
    <lineage>
        <taxon>Bacteria</taxon>
        <taxon>Pseudomonadati</taxon>
        <taxon>Pseudomonadota</taxon>
        <taxon>Gammaproteobacteria</taxon>
        <taxon>Enterobacterales</taxon>
        <taxon>Erwiniaceae</taxon>
        <taxon>Erwinia</taxon>
    </lineage>
</organism>
<comment type="similarity">
    <text evidence="6">Belongs to the Vsr family.</text>
</comment>
<evidence type="ECO:0000256" key="1">
    <source>
        <dbReference type="ARBA" id="ARBA00022722"/>
    </source>
</evidence>
<dbReference type="CDD" id="cd00221">
    <property type="entry name" value="Vsr"/>
    <property type="match status" value="1"/>
</dbReference>
<evidence type="ECO:0000313" key="8">
    <source>
        <dbReference type="Proteomes" id="UP000288794"/>
    </source>
</evidence>
<keyword evidence="8" id="KW-1185">Reference proteome</keyword>
<keyword evidence="3" id="KW-0227">DNA damage</keyword>
<dbReference type="GO" id="GO:0006298">
    <property type="term" value="P:mismatch repair"/>
    <property type="evidence" value="ECO:0007669"/>
    <property type="project" value="InterPro"/>
</dbReference>
<dbReference type="Pfam" id="PF03852">
    <property type="entry name" value="Vsr"/>
    <property type="match status" value="1"/>
</dbReference>
<keyword evidence="1" id="KW-0540">Nuclease</keyword>
<evidence type="ECO:0000313" key="7">
    <source>
        <dbReference type="EMBL" id="RWR03937.1"/>
    </source>
</evidence>
<dbReference type="GO" id="GO:0004519">
    <property type="term" value="F:endonuclease activity"/>
    <property type="evidence" value="ECO:0007669"/>
    <property type="project" value="UniProtKB-KW"/>
</dbReference>
<evidence type="ECO:0000256" key="2">
    <source>
        <dbReference type="ARBA" id="ARBA00022759"/>
    </source>
</evidence>